<evidence type="ECO:0000256" key="1">
    <source>
        <dbReference type="ARBA" id="ARBA00010926"/>
    </source>
</evidence>
<dbReference type="InterPro" id="IPR050827">
    <property type="entry name" value="CRP1_MDG1_kinase"/>
</dbReference>
<dbReference type="GO" id="GO:0005634">
    <property type="term" value="C:nucleus"/>
    <property type="evidence" value="ECO:0007669"/>
    <property type="project" value="TreeGrafter"/>
</dbReference>
<keyword evidence="8" id="KW-1185">Reference proteome</keyword>
<feature type="region of interest" description="Disordered" evidence="4">
    <location>
        <begin position="155"/>
        <end position="195"/>
    </location>
</feature>
<keyword evidence="5" id="KW-0812">Transmembrane</keyword>
<accession>A0AA39II56</accession>
<dbReference type="SUPFAM" id="SSF81296">
    <property type="entry name" value="E set domains"/>
    <property type="match status" value="1"/>
</dbReference>
<comment type="function">
    <text evidence="2">Non-catalytic subunit of AMP-activated protein kinase (AMPK), an energy sensor protein kinase that plays a key role in regulating cellular energy metabolism. In response to reduction of intracellular ATP levels, AMPK activates energy-producing pathways and inhibits energy-consuming processes: inhibits protein, carbohydrate and lipid biosynthesis, as well as cell growth and proliferation. AMPK acts via direct phosphorylation of metabolic enzymes, and by longer-term effects via phosphorylation of transcription regulators. Also acts as a regulator of cellular polarity by remodeling the actin cytoskeleton; probably by indirectly activating myosin. Beta non-catalytic subunit acts as a scaffold on which the AMPK complex assembles, via its C-terminus that bridges alpha (PRKAA1 or PRKAA2) and gamma subunits (PRKAG1, PRKAG2 or PRKAG3).</text>
</comment>
<evidence type="ECO:0000256" key="2">
    <source>
        <dbReference type="ARBA" id="ARBA00025180"/>
    </source>
</evidence>
<protein>
    <recommendedName>
        <fullName evidence="3">5'-AMP-activated protein kinase subunit beta-1</fullName>
    </recommendedName>
</protein>
<feature type="compositionally biased region" description="Polar residues" evidence="4">
    <location>
        <begin position="347"/>
        <end position="356"/>
    </location>
</feature>
<dbReference type="EMBL" id="JAUCMV010000001">
    <property type="protein sequence ID" value="KAK0424791.1"/>
    <property type="molecule type" value="Genomic_DNA"/>
</dbReference>
<reference evidence="7" key="1">
    <citation type="submission" date="2023-06" db="EMBL/GenBank/DDBJ databases">
        <title>Genomic analysis of the entomopathogenic nematode Steinernema hermaphroditum.</title>
        <authorList>
            <person name="Schwarz E.M."/>
            <person name="Heppert J.K."/>
            <person name="Baniya A."/>
            <person name="Schwartz H.T."/>
            <person name="Tan C.-H."/>
            <person name="Antoshechkin I."/>
            <person name="Sternberg P.W."/>
            <person name="Goodrich-Blair H."/>
            <person name="Dillman A.R."/>
        </authorList>
    </citation>
    <scope>NUCLEOTIDE SEQUENCE</scope>
    <source>
        <strain evidence="7">PS9179</strain>
        <tissue evidence="7">Whole animal</tissue>
    </source>
</reference>
<gene>
    <name evidence="7" type="ORF">QR680_008855</name>
</gene>
<dbReference type="GO" id="GO:0031588">
    <property type="term" value="C:nucleotide-activated protein kinase complex"/>
    <property type="evidence" value="ECO:0007669"/>
    <property type="project" value="TreeGrafter"/>
</dbReference>
<dbReference type="GO" id="GO:0007165">
    <property type="term" value="P:signal transduction"/>
    <property type="evidence" value="ECO:0007669"/>
    <property type="project" value="TreeGrafter"/>
</dbReference>
<evidence type="ECO:0000313" key="8">
    <source>
        <dbReference type="Proteomes" id="UP001175271"/>
    </source>
</evidence>
<feature type="compositionally biased region" description="Low complexity" evidence="4">
    <location>
        <begin position="218"/>
        <end position="229"/>
    </location>
</feature>
<feature type="compositionally biased region" description="Low complexity" evidence="4">
    <location>
        <begin position="371"/>
        <end position="382"/>
    </location>
</feature>
<feature type="compositionally biased region" description="Polar residues" evidence="4">
    <location>
        <begin position="295"/>
        <end position="305"/>
    </location>
</feature>
<dbReference type="Gene3D" id="2.60.40.10">
    <property type="entry name" value="Immunoglobulins"/>
    <property type="match status" value="1"/>
</dbReference>
<organism evidence="7 8">
    <name type="scientific">Steinernema hermaphroditum</name>
    <dbReference type="NCBI Taxonomy" id="289476"/>
    <lineage>
        <taxon>Eukaryota</taxon>
        <taxon>Metazoa</taxon>
        <taxon>Ecdysozoa</taxon>
        <taxon>Nematoda</taxon>
        <taxon>Chromadorea</taxon>
        <taxon>Rhabditida</taxon>
        <taxon>Tylenchina</taxon>
        <taxon>Panagrolaimomorpha</taxon>
        <taxon>Strongyloidoidea</taxon>
        <taxon>Steinernematidae</taxon>
        <taxon>Steinernema</taxon>
    </lineage>
</organism>
<dbReference type="InterPro" id="IPR014756">
    <property type="entry name" value="Ig_E-set"/>
</dbReference>
<evidence type="ECO:0000256" key="3">
    <source>
        <dbReference type="ARBA" id="ARBA00040010"/>
    </source>
</evidence>
<feature type="compositionally biased region" description="Basic residues" evidence="4">
    <location>
        <begin position="136"/>
        <end position="145"/>
    </location>
</feature>
<dbReference type="GO" id="GO:0019901">
    <property type="term" value="F:protein kinase binding"/>
    <property type="evidence" value="ECO:0007669"/>
    <property type="project" value="TreeGrafter"/>
</dbReference>
<dbReference type="AlphaFoldDB" id="A0AA39II56"/>
<dbReference type="InterPro" id="IPR032640">
    <property type="entry name" value="AMPK1_CBM"/>
</dbReference>
<feature type="domain" description="AMP-activated protein kinase glycogen-binding" evidence="6">
    <location>
        <begin position="436"/>
        <end position="517"/>
    </location>
</feature>
<feature type="compositionally biased region" description="Basic and acidic residues" evidence="4">
    <location>
        <begin position="285"/>
        <end position="294"/>
    </location>
</feature>
<dbReference type="Pfam" id="PF16561">
    <property type="entry name" value="AMPK1_CBM"/>
    <property type="match status" value="1"/>
</dbReference>
<dbReference type="CDD" id="cd02859">
    <property type="entry name" value="E_set_AMPKbeta_like_N"/>
    <property type="match status" value="1"/>
</dbReference>
<comment type="similarity">
    <text evidence="1">Belongs to the 5'-AMP-activated protein kinase beta subunit family.</text>
</comment>
<dbReference type="GO" id="GO:0005737">
    <property type="term" value="C:cytoplasm"/>
    <property type="evidence" value="ECO:0007669"/>
    <property type="project" value="TreeGrafter"/>
</dbReference>
<evidence type="ECO:0000259" key="6">
    <source>
        <dbReference type="Pfam" id="PF16561"/>
    </source>
</evidence>
<keyword evidence="5" id="KW-0472">Membrane</keyword>
<feature type="region of interest" description="Disordered" evidence="4">
    <location>
        <begin position="129"/>
        <end position="148"/>
    </location>
</feature>
<feature type="compositionally biased region" description="Polar residues" evidence="4">
    <location>
        <begin position="312"/>
        <end position="322"/>
    </location>
</feature>
<feature type="compositionally biased region" description="Basic and acidic residues" evidence="4">
    <location>
        <begin position="161"/>
        <end position="173"/>
    </location>
</feature>
<comment type="caution">
    <text evidence="7">The sequence shown here is derived from an EMBL/GenBank/DDBJ whole genome shotgun (WGS) entry which is preliminary data.</text>
</comment>
<evidence type="ECO:0000256" key="4">
    <source>
        <dbReference type="SAM" id="MobiDB-lite"/>
    </source>
</evidence>
<feature type="region of interest" description="Disordered" evidence="4">
    <location>
        <begin position="271"/>
        <end position="391"/>
    </location>
</feature>
<dbReference type="InterPro" id="IPR013783">
    <property type="entry name" value="Ig-like_fold"/>
</dbReference>
<keyword evidence="5" id="KW-1133">Transmembrane helix</keyword>
<evidence type="ECO:0000256" key="5">
    <source>
        <dbReference type="SAM" id="Phobius"/>
    </source>
</evidence>
<feature type="transmembrane region" description="Helical" evidence="5">
    <location>
        <begin position="75"/>
        <end position="95"/>
    </location>
</feature>
<feature type="compositionally biased region" description="Polar residues" evidence="4">
    <location>
        <begin position="271"/>
        <end position="282"/>
    </location>
</feature>
<sequence length="517" mass="56934">MGDFGVDWYSVYRGALQYVDFGYRLFARWWMKCGAVVRPAPPEPAKPDAAIPKVVESLETAFRTNTSTYTPEDRIVTAIRFGAFLLVASVIYYLLLKLYRSLAALINWRDDPELEAMYVSSTTSLIDPDSLPVHNPNRKSSRRVLRPVAMSKPVPATGLLAKDRGQVKSDPKEMAGSPLQISDPSGSRHGRHSNEHAAQAPFEFIKQCITTPTSRNPSSSDADCSSSSLDRGRRRSPKFIELTEKTQRTESMVSPVCVQTIIPDLRSMSTISGSSSNCSAQTHFAADKTQKSDDPTQLSNSSRTNIFDGATTAKSPDTSTQQDDLKSDGPTLLNSNSLRNIFADATTAKSPDTSTQPDDRLAAGADPHMWSSSSPSDIPVSPQNLSSDSSRTSACTESALRACDGVSQTPIGILQMFPNSSMLAGCSECQMRKLRPVVFKWPDSSAQSVFVTGSFVNWESKIALFKEPKDGGWSVQVRLPRGHHEYKFIVDKRWSVDHKRQPTIRDKDGDWSNVIHV</sequence>
<dbReference type="PANTHER" id="PTHR10343">
    <property type="entry name" value="5'-AMP-ACTIVATED PROTEIN KINASE , BETA SUBUNIT"/>
    <property type="match status" value="1"/>
</dbReference>
<proteinExistence type="inferred from homology"/>
<evidence type="ECO:0000313" key="7">
    <source>
        <dbReference type="EMBL" id="KAK0424791.1"/>
    </source>
</evidence>
<dbReference type="PANTHER" id="PTHR10343:SF84">
    <property type="entry name" value="5'-AMP-ACTIVATED PROTEIN KINASE SUBUNIT BETA-1"/>
    <property type="match status" value="1"/>
</dbReference>
<name>A0AA39II56_9BILA</name>
<dbReference type="Proteomes" id="UP001175271">
    <property type="component" value="Unassembled WGS sequence"/>
</dbReference>
<feature type="region of interest" description="Disordered" evidence="4">
    <location>
        <begin position="210"/>
        <end position="252"/>
    </location>
</feature>